<evidence type="ECO:0000313" key="2">
    <source>
        <dbReference type="Proteomes" id="UP000183658"/>
    </source>
</evidence>
<reference evidence="2" key="1">
    <citation type="submission" date="2016-10" db="EMBL/GenBank/DDBJ databases">
        <authorList>
            <person name="Varghese N."/>
            <person name="Submissions S."/>
        </authorList>
    </citation>
    <scope>NUCLEOTIDE SEQUENCE [LARGE SCALE GENOMIC DNA]</scope>
    <source>
        <strain evidence="2">DSM 15719</strain>
    </source>
</reference>
<accession>A0A1H9IHA2</accession>
<organism evidence="1 2">
    <name type="scientific">Flavobacterium frigoris</name>
    <dbReference type="NCBI Taxonomy" id="229204"/>
    <lineage>
        <taxon>Bacteria</taxon>
        <taxon>Pseudomonadati</taxon>
        <taxon>Bacteroidota</taxon>
        <taxon>Flavobacteriia</taxon>
        <taxon>Flavobacteriales</taxon>
        <taxon>Flavobacteriaceae</taxon>
        <taxon>Flavobacterium</taxon>
    </lineage>
</organism>
<protein>
    <submittedName>
        <fullName evidence="1">Uncharacterized protein</fullName>
    </submittedName>
</protein>
<dbReference type="Proteomes" id="UP000183658">
    <property type="component" value="Unassembled WGS sequence"/>
</dbReference>
<sequence length="81" mass="9440">MGALELRDSLLQYINQADERLLKVVKAVMESYWEEEVVAYSVDGKPLTKIAYKEELKEAIAEIKRGEFTTQEDLEKESENW</sequence>
<evidence type="ECO:0000313" key="1">
    <source>
        <dbReference type="EMBL" id="SEQ73983.1"/>
    </source>
</evidence>
<dbReference type="AlphaFoldDB" id="A0A1H9IHA2"/>
<proteinExistence type="predicted"/>
<keyword evidence="2" id="KW-1185">Reference proteome</keyword>
<dbReference type="OrthoDB" id="1446355at2"/>
<dbReference type="RefSeq" id="WP_074722732.1">
    <property type="nucleotide sequence ID" value="NZ_CBCRVS010000018.1"/>
</dbReference>
<gene>
    <name evidence="1" type="ORF">SAMN05444355_10410</name>
</gene>
<dbReference type="EMBL" id="FOFZ01000004">
    <property type="protein sequence ID" value="SEQ73983.1"/>
    <property type="molecule type" value="Genomic_DNA"/>
</dbReference>
<name>A0A1H9IHA2_FLAFI</name>